<dbReference type="EMBL" id="RAWI01001277">
    <property type="protein sequence ID" value="RKH77317.1"/>
    <property type="molecule type" value="Genomic_DNA"/>
</dbReference>
<keyword evidence="3" id="KW-1185">Reference proteome</keyword>
<feature type="region of interest" description="Disordered" evidence="1">
    <location>
        <begin position="66"/>
        <end position="136"/>
    </location>
</feature>
<name>A0ABX9Q5Q8_9BACT</name>
<comment type="caution">
    <text evidence="2">The sequence shown here is derived from an EMBL/GenBank/DDBJ whole genome shotgun (WGS) entry which is preliminary data.</text>
</comment>
<organism evidence="2 3">
    <name type="scientific">Corallococcus praedator</name>
    <dbReference type="NCBI Taxonomy" id="2316724"/>
    <lineage>
        <taxon>Bacteria</taxon>
        <taxon>Pseudomonadati</taxon>
        <taxon>Myxococcota</taxon>
        <taxon>Myxococcia</taxon>
        <taxon>Myxococcales</taxon>
        <taxon>Cystobacterineae</taxon>
        <taxon>Myxococcaceae</taxon>
        <taxon>Corallococcus</taxon>
    </lineage>
</organism>
<sequence length="136" mass="15024">GDDESLEVWSPMISQITIKNSPLWKTDPDQQLAYYSGRSWVRRYKPEMLLGIYDVDEMEGVRVGPEAARDVTPRKSGFAAKALGAREKPPEEPSETDATKMPDSSVADAEVVHWTESVNPQDGFPGAEAFTQGAHD</sequence>
<protein>
    <submittedName>
        <fullName evidence="2">Uncharacterized protein</fullName>
    </submittedName>
</protein>
<evidence type="ECO:0000313" key="3">
    <source>
        <dbReference type="Proteomes" id="UP000278907"/>
    </source>
</evidence>
<evidence type="ECO:0000313" key="2">
    <source>
        <dbReference type="EMBL" id="RKH77317.1"/>
    </source>
</evidence>
<evidence type="ECO:0000256" key="1">
    <source>
        <dbReference type="SAM" id="MobiDB-lite"/>
    </source>
</evidence>
<dbReference type="Pfam" id="PF03837">
    <property type="entry name" value="RecT"/>
    <property type="match status" value="1"/>
</dbReference>
<dbReference type="Proteomes" id="UP000278907">
    <property type="component" value="Unassembled WGS sequence"/>
</dbReference>
<proteinExistence type="predicted"/>
<feature type="non-terminal residue" evidence="2">
    <location>
        <position position="136"/>
    </location>
</feature>
<accession>A0ABX9Q5Q8</accession>
<dbReference type="InterPro" id="IPR018330">
    <property type="entry name" value="RecT_fam"/>
</dbReference>
<feature type="non-terminal residue" evidence="2">
    <location>
        <position position="1"/>
    </location>
</feature>
<gene>
    <name evidence="2" type="ORF">D7Y13_44095</name>
</gene>
<reference evidence="2 3" key="1">
    <citation type="submission" date="2018-09" db="EMBL/GenBank/DDBJ databases">
        <authorList>
            <person name="Livingstone P.G."/>
            <person name="Whitworth D.E."/>
        </authorList>
    </citation>
    <scope>NUCLEOTIDE SEQUENCE [LARGE SCALE GENOMIC DNA]</scope>
    <source>
        <strain evidence="2 3">CA031B</strain>
    </source>
</reference>